<dbReference type="PANTHER" id="PTHR46494">
    <property type="entry name" value="CORA FAMILY METAL ION TRANSPORTER (EUROFUNG)"/>
    <property type="match status" value="1"/>
</dbReference>
<evidence type="ECO:0000256" key="5">
    <source>
        <dbReference type="ARBA" id="ARBA00022692"/>
    </source>
</evidence>
<evidence type="ECO:0000313" key="9">
    <source>
        <dbReference type="EMBL" id="KKO18038.1"/>
    </source>
</evidence>
<evidence type="ECO:0000256" key="6">
    <source>
        <dbReference type="ARBA" id="ARBA00022989"/>
    </source>
</evidence>
<dbReference type="InterPro" id="IPR045861">
    <property type="entry name" value="CorA_cytoplasmic_dom"/>
</dbReference>
<dbReference type="GO" id="GO:0050897">
    <property type="term" value="F:cobalt ion binding"/>
    <property type="evidence" value="ECO:0007669"/>
    <property type="project" value="TreeGrafter"/>
</dbReference>
<comment type="function">
    <text evidence="8">Mediates influx of magnesium ions.</text>
</comment>
<keyword evidence="7 8" id="KW-0472">Membrane</keyword>
<dbReference type="SUPFAM" id="SSF144083">
    <property type="entry name" value="Magnesium transport protein CorA, transmembrane region"/>
    <property type="match status" value="1"/>
</dbReference>
<keyword evidence="5 8" id="KW-0812">Transmembrane</keyword>
<evidence type="ECO:0000256" key="4">
    <source>
        <dbReference type="ARBA" id="ARBA00022475"/>
    </source>
</evidence>
<keyword evidence="8" id="KW-0460">Magnesium</keyword>
<sequence>MVKLIKKRSRKAGLPPGSLIHIGEKKTEEVKIAIIEYDEAHFHEQTARSVEECFPFKDKNRSTVAWINIDGIHEGEILGKLGEGFGLHPLIVEDIMNTDQRPKCEDFDAYYYVVLKMLHCNGKDGEIISEQVSLILGSNFVISFQERAGDVFRGIMDRVRTNKGRIRKMGADYLAYCLLDAIVDNYFIIMETLGEKIELLEDELVSNPTPKVLRTIYHLKRNMILLRRSVWPLREVIGGLERGGSLLMRESTRIYLRDIYDHTIHIIDTLETFREMIAGMLEIYLSSISNRVNAVIKVLTMIATIFMPLTFIAGIYGMNFKYLPELEWRWGYPMVLLIMACVTATMVYFFKKKKW</sequence>
<keyword evidence="3 8" id="KW-0813">Transport</keyword>
<evidence type="ECO:0000256" key="8">
    <source>
        <dbReference type="RuleBase" id="RU362010"/>
    </source>
</evidence>
<dbReference type="FunFam" id="1.20.58.340:FF:000012">
    <property type="entry name" value="Magnesium transport protein CorA"/>
    <property type="match status" value="1"/>
</dbReference>
<keyword evidence="8" id="KW-0406">Ion transport</keyword>
<comment type="subcellular location">
    <subcellularLocation>
        <location evidence="1">Cell membrane</location>
        <topology evidence="1">Multi-pass membrane protein</topology>
    </subcellularLocation>
    <subcellularLocation>
        <location evidence="8">Membrane</location>
        <topology evidence="8">Multi-pass membrane protein</topology>
    </subcellularLocation>
</comment>
<dbReference type="PATRIC" id="fig|380242.3.peg.4022"/>
<comment type="caution">
    <text evidence="9">The sequence shown here is derived from an EMBL/GenBank/DDBJ whole genome shotgun (WGS) entry which is preliminary data.</text>
</comment>
<organism evidence="9 10">
    <name type="scientific">Candidatus Brocadia fulgida</name>
    <dbReference type="NCBI Taxonomy" id="380242"/>
    <lineage>
        <taxon>Bacteria</taxon>
        <taxon>Pseudomonadati</taxon>
        <taxon>Planctomycetota</taxon>
        <taxon>Candidatus Brocadiia</taxon>
        <taxon>Candidatus Brocadiales</taxon>
        <taxon>Candidatus Brocadiaceae</taxon>
        <taxon>Candidatus Brocadia</taxon>
    </lineage>
</organism>
<dbReference type="GO" id="GO:0000287">
    <property type="term" value="F:magnesium ion binding"/>
    <property type="evidence" value="ECO:0007669"/>
    <property type="project" value="TreeGrafter"/>
</dbReference>
<dbReference type="AlphaFoldDB" id="A0A0M2UPJ3"/>
<feature type="transmembrane region" description="Helical" evidence="8">
    <location>
        <begin position="294"/>
        <end position="318"/>
    </location>
</feature>
<dbReference type="Gene3D" id="1.20.58.340">
    <property type="entry name" value="Magnesium transport protein CorA, transmembrane region"/>
    <property type="match status" value="2"/>
</dbReference>
<evidence type="ECO:0000256" key="1">
    <source>
        <dbReference type="ARBA" id="ARBA00004651"/>
    </source>
</evidence>
<dbReference type="NCBIfam" id="TIGR00383">
    <property type="entry name" value="corA"/>
    <property type="match status" value="1"/>
</dbReference>
<evidence type="ECO:0000256" key="7">
    <source>
        <dbReference type="ARBA" id="ARBA00023136"/>
    </source>
</evidence>
<dbReference type="GO" id="GO:0015087">
    <property type="term" value="F:cobalt ion transmembrane transporter activity"/>
    <property type="evidence" value="ECO:0007669"/>
    <property type="project" value="UniProtKB-UniRule"/>
</dbReference>
<evidence type="ECO:0000256" key="2">
    <source>
        <dbReference type="ARBA" id="ARBA00009765"/>
    </source>
</evidence>
<dbReference type="Gene3D" id="3.30.460.20">
    <property type="entry name" value="CorA soluble domain-like"/>
    <property type="match status" value="1"/>
</dbReference>
<dbReference type="GO" id="GO:0005886">
    <property type="term" value="C:plasma membrane"/>
    <property type="evidence" value="ECO:0007669"/>
    <property type="project" value="UniProtKB-SubCell"/>
</dbReference>
<feature type="transmembrane region" description="Helical" evidence="8">
    <location>
        <begin position="330"/>
        <end position="350"/>
    </location>
</feature>
<dbReference type="SUPFAM" id="SSF143865">
    <property type="entry name" value="CorA soluble domain-like"/>
    <property type="match status" value="1"/>
</dbReference>
<dbReference type="PANTHER" id="PTHR46494:SF1">
    <property type="entry name" value="CORA FAMILY METAL ION TRANSPORTER (EUROFUNG)"/>
    <property type="match status" value="1"/>
</dbReference>
<dbReference type="InterPro" id="IPR004488">
    <property type="entry name" value="Mg/Co-transport_prot_CorA"/>
</dbReference>
<dbReference type="Proteomes" id="UP000034954">
    <property type="component" value="Unassembled WGS sequence"/>
</dbReference>
<evidence type="ECO:0000313" key="10">
    <source>
        <dbReference type="Proteomes" id="UP000034954"/>
    </source>
</evidence>
<comment type="similarity">
    <text evidence="2 8">Belongs to the CorA metal ion transporter (MIT) (TC 1.A.35) family.</text>
</comment>
<keyword evidence="10" id="KW-1185">Reference proteome</keyword>
<dbReference type="InterPro" id="IPR002523">
    <property type="entry name" value="MgTranspt_CorA/ZnTranspt_ZntB"/>
</dbReference>
<dbReference type="EMBL" id="LAQJ01000299">
    <property type="protein sequence ID" value="KKO18038.1"/>
    <property type="molecule type" value="Genomic_DNA"/>
</dbReference>
<accession>A0A0M2UPJ3</accession>
<dbReference type="InterPro" id="IPR045863">
    <property type="entry name" value="CorA_TM1_TM2"/>
</dbReference>
<name>A0A0M2UPJ3_9BACT</name>
<dbReference type="Pfam" id="PF01544">
    <property type="entry name" value="CorA"/>
    <property type="match status" value="1"/>
</dbReference>
<keyword evidence="6 8" id="KW-1133">Transmembrane helix</keyword>
<dbReference type="GO" id="GO:0015095">
    <property type="term" value="F:magnesium ion transmembrane transporter activity"/>
    <property type="evidence" value="ECO:0007669"/>
    <property type="project" value="UniProtKB-UniRule"/>
</dbReference>
<keyword evidence="4 8" id="KW-1003">Cell membrane</keyword>
<protein>
    <recommendedName>
        <fullName evidence="8">Magnesium transport protein CorA</fullName>
    </recommendedName>
</protein>
<evidence type="ECO:0000256" key="3">
    <source>
        <dbReference type="ARBA" id="ARBA00022448"/>
    </source>
</evidence>
<reference evidence="9 10" key="1">
    <citation type="journal article" date="2013" name="BMC Microbiol.">
        <title>Identification of the type II cytochrome c maturation pathway in anammox bacteria by comparative genomics.</title>
        <authorList>
            <person name="Ferousi C."/>
            <person name="Speth D.R."/>
            <person name="Reimann J."/>
            <person name="Op den Camp H.J."/>
            <person name="Allen J.W."/>
            <person name="Keltjens J.T."/>
            <person name="Jetten M.S."/>
        </authorList>
    </citation>
    <scope>NUCLEOTIDE SEQUENCE [LARGE SCALE GENOMIC DNA]</scope>
    <source>
        <strain evidence="9">RU1</strain>
    </source>
</reference>
<dbReference type="CDD" id="cd12828">
    <property type="entry name" value="TmCorA-like_1"/>
    <property type="match status" value="1"/>
</dbReference>
<proteinExistence type="inferred from homology"/>
<gene>
    <name evidence="8" type="primary">corA</name>
    <name evidence="9" type="ORF">BROFUL_03261</name>
</gene>